<dbReference type="eggNOG" id="COG1720">
    <property type="taxonomic scope" value="Bacteria"/>
</dbReference>
<keyword evidence="5" id="KW-1185">Reference proteome</keyword>
<dbReference type="AlphaFoldDB" id="B9L0T0"/>
<dbReference type="Gene3D" id="2.40.30.70">
    <property type="entry name" value="YaeB-like"/>
    <property type="match status" value="1"/>
</dbReference>
<dbReference type="PANTHER" id="PTHR12818">
    <property type="entry name" value="TRNA (ADENINE(37)-N6)-METHYLTRANSFERASE"/>
    <property type="match status" value="1"/>
</dbReference>
<dbReference type="Proteomes" id="UP000000447">
    <property type="component" value="Chromosome"/>
</dbReference>
<dbReference type="NCBIfam" id="TIGR00104">
    <property type="entry name" value="tRNA_TsaA"/>
    <property type="match status" value="1"/>
</dbReference>
<keyword evidence="1" id="KW-0949">S-adenosyl-L-methionine</keyword>
<dbReference type="RefSeq" id="WP_015922104.1">
    <property type="nucleotide sequence ID" value="NC_011959.1"/>
</dbReference>
<accession>B9L0T0</accession>
<dbReference type="SUPFAM" id="SSF118196">
    <property type="entry name" value="YaeB-like"/>
    <property type="match status" value="1"/>
</dbReference>
<dbReference type="STRING" id="309801.trd_1151"/>
<comment type="similarity">
    <text evidence="2">Belongs to the tRNA methyltransferase O family.</text>
</comment>
<proteinExistence type="inferred from homology"/>
<dbReference type="InterPro" id="IPR036413">
    <property type="entry name" value="YaeB-like_sf"/>
</dbReference>
<dbReference type="InterPro" id="IPR003814">
    <property type="entry name" value="FmdEsu_dom"/>
</dbReference>
<dbReference type="Pfam" id="PF01980">
    <property type="entry name" value="TrmO_N"/>
    <property type="match status" value="1"/>
</dbReference>
<dbReference type="OrthoDB" id="9799092at2"/>
<feature type="domain" description="TsaA-like" evidence="3">
    <location>
        <begin position="8"/>
        <end position="137"/>
    </location>
</feature>
<dbReference type="PANTHER" id="PTHR12818:SF0">
    <property type="entry name" value="TRNA (ADENINE(37)-N6)-METHYLTRANSFERASE"/>
    <property type="match status" value="1"/>
</dbReference>
<gene>
    <name evidence="4" type="ordered locus">trd_1151</name>
</gene>
<dbReference type="SUPFAM" id="SSF143555">
    <property type="entry name" value="FwdE-like"/>
    <property type="match status" value="1"/>
</dbReference>
<evidence type="ECO:0000256" key="1">
    <source>
        <dbReference type="ARBA" id="ARBA00022691"/>
    </source>
</evidence>
<organism evidence="4 5">
    <name type="scientific">Thermomicrobium roseum (strain ATCC 27502 / DSM 5159 / P-2)</name>
    <dbReference type="NCBI Taxonomy" id="309801"/>
    <lineage>
        <taxon>Bacteria</taxon>
        <taxon>Pseudomonadati</taxon>
        <taxon>Thermomicrobiota</taxon>
        <taxon>Thermomicrobia</taxon>
        <taxon>Thermomicrobiales</taxon>
        <taxon>Thermomicrobiaceae</taxon>
        <taxon>Thermomicrobium</taxon>
    </lineage>
</organism>
<reference evidence="4 5" key="1">
    <citation type="journal article" date="2009" name="PLoS ONE">
        <title>Complete genome sequence of the aerobic CO-oxidizing thermophile Thermomicrobium roseum.</title>
        <authorList>
            <person name="Wu D."/>
            <person name="Raymond J."/>
            <person name="Wu M."/>
            <person name="Chatterji S."/>
            <person name="Ren Q."/>
            <person name="Graham J.E."/>
            <person name="Bryant D.A."/>
            <person name="Robb F."/>
            <person name="Colman A."/>
            <person name="Tallon L.J."/>
            <person name="Badger J.H."/>
            <person name="Madupu R."/>
            <person name="Ward N.L."/>
            <person name="Eisen J.A."/>
        </authorList>
    </citation>
    <scope>NUCLEOTIDE SEQUENCE [LARGE SCALE GENOMIC DNA]</scope>
    <source>
        <strain evidence="5">ATCC 27502 / DSM 5159 / P-2</strain>
    </source>
</reference>
<evidence type="ECO:0000256" key="2">
    <source>
        <dbReference type="ARBA" id="ARBA00033753"/>
    </source>
</evidence>
<dbReference type="EMBL" id="CP001275">
    <property type="protein sequence ID" value="ACM05092.1"/>
    <property type="molecule type" value="Genomic_DNA"/>
</dbReference>
<sequence>MNDEAFRLVPIGVVHSPVADRRLMPPNGVEAEIEIFPDFADGLLRIEENSHLWVLGWFVDADRERLELVRPEYDPARRRRGVFGLRSVARPNPIALTATRLLAVEGLRLRVAPLDFIDGTPIVDLKRYSPSWDCIFSARSSRDRYLIDWDSPERLAEYEREATNFHGELCGWVIIGARIIQHLGLLWKVHPKDEDLRVTVSDDPELTHLADALQALTAATLGNGRLRVTSERKVSFTWRERRWTVAPRPLPDLPLEAFRSLAIERLIDEYS</sequence>
<dbReference type="KEGG" id="tro:trd_1151"/>
<dbReference type="PROSITE" id="PS51668">
    <property type="entry name" value="TSAA_2"/>
    <property type="match status" value="1"/>
</dbReference>
<dbReference type="Gene3D" id="3.30.1330.130">
    <property type="match status" value="1"/>
</dbReference>
<dbReference type="Pfam" id="PF02663">
    <property type="entry name" value="FmdE"/>
    <property type="match status" value="1"/>
</dbReference>
<dbReference type="InterPro" id="IPR023370">
    <property type="entry name" value="TrmO-like_N"/>
</dbReference>
<dbReference type="CDD" id="cd09281">
    <property type="entry name" value="UPF0066"/>
    <property type="match status" value="1"/>
</dbReference>
<evidence type="ECO:0000313" key="4">
    <source>
        <dbReference type="EMBL" id="ACM05092.1"/>
    </source>
</evidence>
<dbReference type="eggNOG" id="COG2191">
    <property type="taxonomic scope" value="Bacteria"/>
</dbReference>
<dbReference type="HOGENOM" id="CLU_089199_0_0_0"/>
<dbReference type="InterPro" id="IPR040372">
    <property type="entry name" value="YaeB-like"/>
</dbReference>
<dbReference type="InterPro" id="IPR036414">
    <property type="entry name" value="YaeB_N_sf"/>
</dbReference>
<evidence type="ECO:0000313" key="5">
    <source>
        <dbReference type="Proteomes" id="UP000000447"/>
    </source>
</evidence>
<name>B9L0T0_THERP</name>
<evidence type="ECO:0000259" key="3">
    <source>
        <dbReference type="PROSITE" id="PS51668"/>
    </source>
</evidence>
<protein>
    <recommendedName>
        <fullName evidence="3">TsaA-like domain-containing protein</fullName>
    </recommendedName>
</protein>